<dbReference type="RefSeq" id="WP_143133393.1">
    <property type="nucleotide sequence ID" value="NZ_FPBO01000046.1"/>
</dbReference>
<reference evidence="2" key="1">
    <citation type="submission" date="2016-10" db="EMBL/GenBank/DDBJ databases">
        <authorList>
            <person name="Varghese N."/>
            <person name="Submissions S."/>
        </authorList>
    </citation>
    <scope>NUCLEOTIDE SEQUENCE [LARGE SCALE GENOMIC DNA]</scope>
    <source>
        <strain evidence="2">CGMCC 1.11014</strain>
    </source>
</reference>
<protein>
    <submittedName>
        <fullName evidence="1">Uncharacterized protein</fullName>
    </submittedName>
</protein>
<evidence type="ECO:0000313" key="2">
    <source>
        <dbReference type="Proteomes" id="UP000199391"/>
    </source>
</evidence>
<dbReference type="OrthoDB" id="8779596at2"/>
<evidence type="ECO:0000313" key="1">
    <source>
        <dbReference type="EMBL" id="SFV15509.1"/>
    </source>
</evidence>
<keyword evidence="2" id="KW-1185">Reference proteome</keyword>
<organism evidence="1 2">
    <name type="scientific">Pseudoduganella namucuonensis</name>
    <dbReference type="NCBI Taxonomy" id="1035707"/>
    <lineage>
        <taxon>Bacteria</taxon>
        <taxon>Pseudomonadati</taxon>
        <taxon>Pseudomonadota</taxon>
        <taxon>Betaproteobacteria</taxon>
        <taxon>Burkholderiales</taxon>
        <taxon>Oxalobacteraceae</taxon>
        <taxon>Telluria group</taxon>
        <taxon>Pseudoduganella</taxon>
    </lineage>
</organism>
<proteinExistence type="predicted"/>
<sequence length="101" mass="11260">MNNDRELIHAALQWHATHTRRMATGAEKRRLDKEIKAEGFGVLFSPAREQQGTAALRLTELKRRELAALRVLAKACARQRGQFDQADVVLDGVVTLLPAAD</sequence>
<dbReference type="EMBL" id="FPBO01000046">
    <property type="protein sequence ID" value="SFV15509.1"/>
    <property type="molecule type" value="Genomic_DNA"/>
</dbReference>
<accession>A0A1I7M0T1</accession>
<name>A0A1I7M0T1_9BURK</name>
<dbReference type="Proteomes" id="UP000199391">
    <property type="component" value="Unassembled WGS sequence"/>
</dbReference>
<dbReference type="AlphaFoldDB" id="A0A1I7M0T1"/>
<gene>
    <name evidence="1" type="ORF">SAMN05216552_104634</name>
</gene>